<organism evidence="2 3">
    <name type="scientific">Nocardioides panacihumi</name>
    <dbReference type="NCBI Taxonomy" id="400774"/>
    <lineage>
        <taxon>Bacteria</taxon>
        <taxon>Bacillati</taxon>
        <taxon>Actinomycetota</taxon>
        <taxon>Actinomycetes</taxon>
        <taxon>Propionibacteriales</taxon>
        <taxon>Nocardioidaceae</taxon>
        <taxon>Nocardioides</taxon>
    </lineage>
</organism>
<protein>
    <recommendedName>
        <fullName evidence="1">Amine oxidase domain-containing protein</fullName>
    </recommendedName>
</protein>
<gene>
    <name evidence="2" type="ORF">GCM10009798_16990</name>
</gene>
<dbReference type="Proteomes" id="UP001500571">
    <property type="component" value="Unassembled WGS sequence"/>
</dbReference>
<accession>A0ABP5C7M1</accession>
<dbReference type="InterPro" id="IPR002937">
    <property type="entry name" value="Amino_oxidase"/>
</dbReference>
<dbReference type="RefSeq" id="WP_344044324.1">
    <property type="nucleotide sequence ID" value="NZ_BAAAPB010000001.1"/>
</dbReference>
<sequence length="656" mass="73095">MQEPRVAVIGSGVSGLVAAYACATRAHVTLYEADERLGGHADTHDVVEGDRKLAIDTGFIVHNGRTYPTLTRVFDELGIATQASEMSMSIVDDLSGIGWAGARGWRGLLPDARHLRDVEHLRMLLDIPRFHRRARRLLRATGSDLTLGEFLREGRFSAHFVRHFAEPLVAAVWSCDPQVARDYPARYLFQFLDHHGMLAVSGSPTWRTVTGGSREYVTRIAERLDEVRLGARVVEVTEHADRVSVRDGRGDPRHYDKVVIATHPHQALAMLAAPTPEQREVLGAITYSANTALLHTDTSLLPADDRVRASWNFRRTTQEAAPVTVTYDLTRLQRLDTDVHYLVTLGGEDLVDPSTVIARRDYEHPLYTPTSVAAQSRLGEIETARIAFAGAYHGWGFHEDGARAGVAAAGRLGFSWGTPGEPAPRRVYETRVSHVRRVPWRRTFTHRSTMWVVDLDSADRGSRWSRWWRGSIEGRDHLGDPALTVRENLARFLALEGVDLGDARVLLAAHPRAFGFCFNPISVFWCTRRDGTPLATVVEVHNTYGDRHAYVVHPDTDGRARVDKRMYVSPFHGVDGTYELRVPPPGERLHIAVELHTDDGAAFSAALVGERADPGPVRVALSGLLDALRIRVHGIALWAHRLPIRPRPPHHQRGVR</sequence>
<keyword evidence="3" id="KW-1185">Reference proteome</keyword>
<dbReference type="Pfam" id="PF07103">
    <property type="entry name" value="DUF1365"/>
    <property type="match status" value="1"/>
</dbReference>
<dbReference type="Gene3D" id="1.10.3110.10">
    <property type="entry name" value="protoporphyrinogen ix oxidase, domain 3"/>
    <property type="match status" value="1"/>
</dbReference>
<reference evidence="3" key="1">
    <citation type="journal article" date="2019" name="Int. J. Syst. Evol. Microbiol.">
        <title>The Global Catalogue of Microorganisms (GCM) 10K type strain sequencing project: providing services to taxonomists for standard genome sequencing and annotation.</title>
        <authorList>
            <consortium name="The Broad Institute Genomics Platform"/>
            <consortium name="The Broad Institute Genome Sequencing Center for Infectious Disease"/>
            <person name="Wu L."/>
            <person name="Ma J."/>
        </authorList>
    </citation>
    <scope>NUCLEOTIDE SEQUENCE [LARGE SCALE GENOMIC DNA]</scope>
    <source>
        <strain evidence="3">JCM 15309</strain>
    </source>
</reference>
<name>A0ABP5C7M1_9ACTN</name>
<comment type="caution">
    <text evidence="2">The sequence shown here is derived from an EMBL/GenBank/DDBJ whole genome shotgun (WGS) entry which is preliminary data.</text>
</comment>
<dbReference type="PROSITE" id="PS51257">
    <property type="entry name" value="PROKAR_LIPOPROTEIN"/>
    <property type="match status" value="1"/>
</dbReference>
<proteinExistence type="predicted"/>
<dbReference type="SUPFAM" id="SSF51905">
    <property type="entry name" value="FAD/NAD(P)-binding domain"/>
    <property type="match status" value="1"/>
</dbReference>
<dbReference type="EMBL" id="BAAAPB010000001">
    <property type="protein sequence ID" value="GAA1958030.1"/>
    <property type="molecule type" value="Genomic_DNA"/>
</dbReference>
<dbReference type="Pfam" id="PF01593">
    <property type="entry name" value="Amino_oxidase"/>
    <property type="match status" value="1"/>
</dbReference>
<feature type="domain" description="Amine oxidase" evidence="1">
    <location>
        <begin position="13"/>
        <end position="347"/>
    </location>
</feature>
<evidence type="ECO:0000313" key="2">
    <source>
        <dbReference type="EMBL" id="GAA1958030.1"/>
    </source>
</evidence>
<dbReference type="Gene3D" id="3.90.660.20">
    <property type="entry name" value="Protoporphyrinogen oxidase, mitochondrial, domain 2"/>
    <property type="match status" value="1"/>
</dbReference>
<dbReference type="InterPro" id="IPR036188">
    <property type="entry name" value="FAD/NAD-bd_sf"/>
</dbReference>
<dbReference type="InterPro" id="IPR050464">
    <property type="entry name" value="Zeta_carotene_desat/Oxidored"/>
</dbReference>
<evidence type="ECO:0000259" key="1">
    <source>
        <dbReference type="Pfam" id="PF01593"/>
    </source>
</evidence>
<evidence type="ECO:0000313" key="3">
    <source>
        <dbReference type="Proteomes" id="UP001500571"/>
    </source>
</evidence>
<dbReference type="InterPro" id="IPR010775">
    <property type="entry name" value="DUF1365"/>
</dbReference>
<dbReference type="PANTHER" id="PTHR42923">
    <property type="entry name" value="PROTOPORPHYRINOGEN OXIDASE"/>
    <property type="match status" value="1"/>
</dbReference>
<dbReference type="PANTHER" id="PTHR42923:SF17">
    <property type="entry name" value="AMINE OXIDASE DOMAIN-CONTAINING PROTEIN"/>
    <property type="match status" value="1"/>
</dbReference>
<dbReference type="Gene3D" id="3.50.50.60">
    <property type="entry name" value="FAD/NAD(P)-binding domain"/>
    <property type="match status" value="1"/>
</dbReference>